<dbReference type="GO" id="GO:0019305">
    <property type="term" value="P:dTDP-rhamnose biosynthetic process"/>
    <property type="evidence" value="ECO:0007669"/>
    <property type="project" value="UniProtKB-UniPathway"/>
</dbReference>
<sequence>MKILILGAKGNLGQQLVKVFANGNNVISWDRDEIDITDRELVIKKINDIKPEAIINAAAYNAVDKCEADEDEFSKAKKLNGEALGYLAEAAIENNCLLIHYSTDYVFKGEKKKGYREDDAPSPINKYGETKLAGERAIIELSHKSLKWYIIRTSKLFGSKGKSELAKPSFFDIILKKVSELSGKDSNEASINVVNAEVSCFTYTPDLARATKKLINSDKGYGIYHITNSGSCTWYEAAKVLFKMADLHIKVNPVSGDKFSRPAKRPKYSVLLNTKIEPMRDWQDALKDYLLFMNNKL</sequence>
<gene>
    <name evidence="4" type="primary">rfbD</name>
    <name evidence="4" type="ORF">COS18_04675</name>
</gene>
<dbReference type="NCBIfam" id="TIGR01214">
    <property type="entry name" value="rmlD"/>
    <property type="match status" value="1"/>
</dbReference>
<dbReference type="Gene3D" id="3.40.50.720">
    <property type="entry name" value="NAD(P)-binding Rossmann-like Domain"/>
    <property type="match status" value="1"/>
</dbReference>
<keyword evidence="2" id="KW-0521">NADP</keyword>
<dbReference type="InterPro" id="IPR029903">
    <property type="entry name" value="RmlD-like-bd"/>
</dbReference>
<protein>
    <recommendedName>
        <fullName evidence="2">dTDP-4-dehydrorhamnose reductase</fullName>
        <ecNumber evidence="2">1.1.1.133</ecNumber>
    </recommendedName>
</protein>
<name>A0A2M7DLA6_9BACT</name>
<dbReference type="AlphaFoldDB" id="A0A2M7DLA6"/>
<reference evidence="5" key="1">
    <citation type="submission" date="2017-09" db="EMBL/GenBank/DDBJ databases">
        <title>Depth-based differentiation of microbial function through sediment-hosted aquifers and enrichment of novel symbionts in the deep terrestrial subsurface.</title>
        <authorList>
            <person name="Probst A.J."/>
            <person name="Ladd B."/>
            <person name="Jarett J.K."/>
            <person name="Geller-Mcgrath D.E."/>
            <person name="Sieber C.M.K."/>
            <person name="Emerson J.B."/>
            <person name="Anantharaman K."/>
            <person name="Thomas B.C."/>
            <person name="Malmstrom R."/>
            <person name="Stieglmeier M."/>
            <person name="Klingl A."/>
            <person name="Woyke T."/>
            <person name="Ryan C.M."/>
            <person name="Banfield J.F."/>
        </authorList>
    </citation>
    <scope>NUCLEOTIDE SEQUENCE [LARGE SCALE GENOMIC DNA]</scope>
</reference>
<dbReference type="PANTHER" id="PTHR10491">
    <property type="entry name" value="DTDP-4-DEHYDRORHAMNOSE REDUCTASE"/>
    <property type="match status" value="1"/>
</dbReference>
<dbReference type="InterPro" id="IPR036291">
    <property type="entry name" value="NAD(P)-bd_dom_sf"/>
</dbReference>
<organism evidence="4 5">
    <name type="scientific">Candidatus Falkowbacteria bacterium CG02_land_8_20_14_3_00_36_14</name>
    <dbReference type="NCBI Taxonomy" id="1974560"/>
    <lineage>
        <taxon>Bacteria</taxon>
        <taxon>Candidatus Falkowiibacteriota</taxon>
    </lineage>
</organism>
<dbReference type="CDD" id="cd05254">
    <property type="entry name" value="dTDP_HR_like_SDR_e"/>
    <property type="match status" value="1"/>
</dbReference>
<comment type="caution">
    <text evidence="4">The sequence shown here is derived from an EMBL/GenBank/DDBJ whole genome shotgun (WGS) entry which is preliminary data.</text>
</comment>
<feature type="domain" description="RmlD-like substrate binding" evidence="3">
    <location>
        <begin position="1"/>
        <end position="290"/>
    </location>
</feature>
<evidence type="ECO:0000256" key="2">
    <source>
        <dbReference type="RuleBase" id="RU364082"/>
    </source>
</evidence>
<dbReference type="GO" id="GO:0005829">
    <property type="term" value="C:cytosol"/>
    <property type="evidence" value="ECO:0007669"/>
    <property type="project" value="TreeGrafter"/>
</dbReference>
<dbReference type="PANTHER" id="PTHR10491:SF4">
    <property type="entry name" value="METHIONINE ADENOSYLTRANSFERASE 2 SUBUNIT BETA"/>
    <property type="match status" value="1"/>
</dbReference>
<dbReference type="EC" id="1.1.1.133" evidence="2"/>
<dbReference type="Gene3D" id="3.90.25.10">
    <property type="entry name" value="UDP-galactose 4-epimerase, domain 1"/>
    <property type="match status" value="1"/>
</dbReference>
<accession>A0A2M7DLA6</accession>
<comment type="similarity">
    <text evidence="1 2">Belongs to the dTDP-4-dehydrorhamnose reductase family.</text>
</comment>
<evidence type="ECO:0000313" key="5">
    <source>
        <dbReference type="Proteomes" id="UP000228896"/>
    </source>
</evidence>
<dbReference type="Proteomes" id="UP000228896">
    <property type="component" value="Unassembled WGS sequence"/>
</dbReference>
<dbReference type="InterPro" id="IPR005913">
    <property type="entry name" value="dTDP_dehydrorham_reduct"/>
</dbReference>
<keyword evidence="2" id="KW-0560">Oxidoreductase</keyword>
<comment type="pathway">
    <text evidence="2">Carbohydrate biosynthesis; dTDP-L-rhamnose biosynthesis.</text>
</comment>
<dbReference type="UniPathway" id="UPA00124"/>
<comment type="function">
    <text evidence="2">Catalyzes the reduction of dTDP-6-deoxy-L-lyxo-4-hexulose to yield dTDP-L-rhamnose.</text>
</comment>
<dbReference type="EMBL" id="PETS01000120">
    <property type="protein sequence ID" value="PIV50565.1"/>
    <property type="molecule type" value="Genomic_DNA"/>
</dbReference>
<evidence type="ECO:0000256" key="1">
    <source>
        <dbReference type="ARBA" id="ARBA00010944"/>
    </source>
</evidence>
<evidence type="ECO:0000259" key="3">
    <source>
        <dbReference type="Pfam" id="PF04321"/>
    </source>
</evidence>
<dbReference type="Pfam" id="PF04321">
    <property type="entry name" value="RmlD_sub_bind"/>
    <property type="match status" value="1"/>
</dbReference>
<proteinExistence type="inferred from homology"/>
<evidence type="ECO:0000313" key="4">
    <source>
        <dbReference type="EMBL" id="PIV50565.1"/>
    </source>
</evidence>
<dbReference type="GO" id="GO:0008831">
    <property type="term" value="F:dTDP-4-dehydrorhamnose reductase activity"/>
    <property type="evidence" value="ECO:0007669"/>
    <property type="project" value="UniProtKB-EC"/>
</dbReference>
<dbReference type="SUPFAM" id="SSF51735">
    <property type="entry name" value="NAD(P)-binding Rossmann-fold domains"/>
    <property type="match status" value="1"/>
</dbReference>